<accession>A0A024LRM9</accession>
<reference evidence="1" key="1">
    <citation type="submission" date="2013-11" db="EMBL/GenBank/DDBJ databases">
        <authorList>
            <person name="GENOMES U."/>
        </authorList>
    </citation>
    <scope>NUCLEOTIDE SEQUENCE</scope>
    <source>
        <strain evidence="1">MVT06</strain>
    </source>
</reference>
<gene>
    <name evidence="1" type="ORF">BN1046_01328</name>
</gene>
<organism evidence="1">
    <name type="scientific">Bartonella schoenbuchensis</name>
    <dbReference type="NCBI Taxonomy" id="165694"/>
    <lineage>
        <taxon>Bacteria</taxon>
        <taxon>Pseudomonadati</taxon>
        <taxon>Pseudomonadota</taxon>
        <taxon>Alphaproteobacteria</taxon>
        <taxon>Hyphomicrobiales</taxon>
        <taxon>Bartonellaceae</taxon>
        <taxon>Bartonella</taxon>
    </lineage>
</organism>
<sequence>MNLKVYNTQQWSAWQIAPYWRDILKSIAYFIDKFPDDYDLETLLSDILKGEKLLWIIVDEHENFMAHLTTQLDHLVTGVKRAVIVTLGGKGGQHLSQIIPHIEDYYKEQGADELIIIGRRGWERSLKAHGYCVNLLEYRKQLYHGKE</sequence>
<protein>
    <submittedName>
        <fullName evidence="1">Uncharacterized protein</fullName>
    </submittedName>
</protein>
<reference evidence="1" key="2">
    <citation type="submission" date="2014-05" db="EMBL/GenBank/DDBJ databases">
        <title>Genome sequencing of Bartonella spp. isolated from human blood.</title>
        <authorList>
            <person name="Raoult D."/>
        </authorList>
    </citation>
    <scope>NUCLEOTIDE SEQUENCE</scope>
    <source>
        <strain evidence="1">MVT06</strain>
    </source>
</reference>
<dbReference type="AlphaFoldDB" id="A0A024LRM9"/>
<dbReference type="EMBL" id="HG977196">
    <property type="protein sequence ID" value="CDP80396.1"/>
    <property type="molecule type" value="Genomic_DNA"/>
</dbReference>
<evidence type="ECO:0000313" key="1">
    <source>
        <dbReference type="EMBL" id="CDP80396.1"/>
    </source>
</evidence>
<proteinExistence type="predicted"/>
<name>A0A024LRM9_9HYPH</name>